<name>A0A1I8FJD5_9PLAT</name>
<sequence length="169" mass="18434">MRVSALPADWLRLLHHPHRPCAACVGVCKENRCLLGVYVILLFLVLFINLAAAIMAVGVQGTSAARWAGLDKQQNFSQHPWYQQQARTRPSSLTPAAAPVYSTVRLRKKNACDQERAGGPRGAASSTNIVYMRAALITVILAILLQILCIICSVIICRQIASGNESRVV</sequence>
<evidence type="ECO:0000256" key="3">
    <source>
        <dbReference type="ARBA" id="ARBA00022989"/>
    </source>
</evidence>
<dbReference type="AlphaFoldDB" id="A0A1I8FJD5"/>
<dbReference type="InterPro" id="IPR018499">
    <property type="entry name" value="Tetraspanin/Peripherin"/>
</dbReference>
<protein>
    <submittedName>
        <fullName evidence="7">Uncharacterized protein</fullName>
    </submittedName>
</protein>
<evidence type="ECO:0000256" key="1">
    <source>
        <dbReference type="ARBA" id="ARBA00004141"/>
    </source>
</evidence>
<dbReference type="WBParaSite" id="maker-unitig_37434-snap-gene-0.2-mRNA-1">
    <property type="protein sequence ID" value="maker-unitig_37434-snap-gene-0.2-mRNA-1"/>
    <property type="gene ID" value="maker-unitig_37434-snap-gene-0.2"/>
</dbReference>
<feature type="transmembrane region" description="Helical" evidence="5">
    <location>
        <begin position="134"/>
        <end position="157"/>
    </location>
</feature>
<reference evidence="7" key="1">
    <citation type="submission" date="2016-11" db="UniProtKB">
        <authorList>
            <consortium name="WormBaseParasite"/>
        </authorList>
    </citation>
    <scope>IDENTIFICATION</scope>
</reference>
<keyword evidence="2 5" id="KW-0812">Transmembrane</keyword>
<proteinExistence type="predicted"/>
<keyword evidence="3 5" id="KW-1133">Transmembrane helix</keyword>
<evidence type="ECO:0000256" key="5">
    <source>
        <dbReference type="SAM" id="Phobius"/>
    </source>
</evidence>
<accession>A0A1I8FJD5</accession>
<evidence type="ECO:0000256" key="4">
    <source>
        <dbReference type="ARBA" id="ARBA00023136"/>
    </source>
</evidence>
<evidence type="ECO:0000313" key="7">
    <source>
        <dbReference type="WBParaSite" id="maker-unitig_37434-snap-gene-0.2-mRNA-1"/>
    </source>
</evidence>
<dbReference type="Proteomes" id="UP000095280">
    <property type="component" value="Unplaced"/>
</dbReference>
<dbReference type="PRINTS" id="PR00259">
    <property type="entry name" value="TMFOUR"/>
</dbReference>
<dbReference type="GO" id="GO:0016020">
    <property type="term" value="C:membrane"/>
    <property type="evidence" value="ECO:0007669"/>
    <property type="project" value="UniProtKB-SubCell"/>
</dbReference>
<organism evidence="6 7">
    <name type="scientific">Macrostomum lignano</name>
    <dbReference type="NCBI Taxonomy" id="282301"/>
    <lineage>
        <taxon>Eukaryota</taxon>
        <taxon>Metazoa</taxon>
        <taxon>Spiralia</taxon>
        <taxon>Lophotrochozoa</taxon>
        <taxon>Platyhelminthes</taxon>
        <taxon>Rhabditophora</taxon>
        <taxon>Macrostomorpha</taxon>
        <taxon>Macrostomida</taxon>
        <taxon>Macrostomidae</taxon>
        <taxon>Macrostomum</taxon>
    </lineage>
</organism>
<keyword evidence="4 5" id="KW-0472">Membrane</keyword>
<evidence type="ECO:0000313" key="6">
    <source>
        <dbReference type="Proteomes" id="UP000095280"/>
    </source>
</evidence>
<evidence type="ECO:0000256" key="2">
    <source>
        <dbReference type="ARBA" id="ARBA00022692"/>
    </source>
</evidence>
<comment type="subcellular location">
    <subcellularLocation>
        <location evidence="1">Membrane</location>
        <topology evidence="1">Multi-pass membrane protein</topology>
    </subcellularLocation>
</comment>
<dbReference type="Pfam" id="PF00335">
    <property type="entry name" value="Tetraspanin"/>
    <property type="match status" value="1"/>
</dbReference>
<feature type="transmembrane region" description="Helical" evidence="5">
    <location>
        <begin position="35"/>
        <end position="57"/>
    </location>
</feature>
<keyword evidence="6" id="KW-1185">Reference proteome</keyword>